<reference evidence="1 2" key="1">
    <citation type="submission" date="2014-06" db="EMBL/GenBank/DDBJ databases">
        <authorList>
            <person name="Ngugi D.K."/>
            <person name="Blom J."/>
            <person name="Alam I."/>
            <person name="Rashid M."/>
            <person name="Baalawi W."/>
            <person name="Zhang G."/>
            <person name="Hikmawan T."/>
            <person name="Guan Y."/>
            <person name="Antunes A."/>
            <person name="Siam R."/>
            <person name="El-Dorry H."/>
            <person name="Bajic V."/>
            <person name="Stingl U."/>
        </authorList>
    </citation>
    <scope>NUCLEOTIDE SEQUENCE [LARGE SCALE GENOMIC DNA]</scope>
    <source>
        <strain evidence="1">SCGC AAA799-B03</strain>
    </source>
</reference>
<dbReference type="Proteomes" id="UP000029384">
    <property type="component" value="Unassembled WGS sequence"/>
</dbReference>
<proteinExistence type="predicted"/>
<comment type="caution">
    <text evidence="1">The sequence shown here is derived from an EMBL/GenBank/DDBJ whole genome shotgun (WGS) entry which is preliminary data.</text>
</comment>
<gene>
    <name evidence="1" type="ORF">AAA799B03_01452</name>
</gene>
<dbReference type="AlphaFoldDB" id="A0A087S5H3"/>
<accession>A0A087S5H3</accession>
<dbReference type="EMBL" id="JOTA01000085">
    <property type="protein sequence ID" value="KFM20977.1"/>
    <property type="molecule type" value="Genomic_DNA"/>
</dbReference>
<protein>
    <submittedName>
        <fullName evidence="1">Uncharacterized protein</fullName>
    </submittedName>
</protein>
<feature type="non-terminal residue" evidence="1">
    <location>
        <position position="29"/>
    </location>
</feature>
<evidence type="ECO:0000313" key="2">
    <source>
        <dbReference type="Proteomes" id="UP000029384"/>
    </source>
</evidence>
<organism evidence="1 2">
    <name type="scientific">Marine Group I thaumarchaeote SCGC AAA799-B03</name>
    <dbReference type="NCBI Taxonomy" id="1502289"/>
    <lineage>
        <taxon>Archaea</taxon>
        <taxon>Nitrososphaerota</taxon>
        <taxon>Marine Group I</taxon>
    </lineage>
</organism>
<evidence type="ECO:0000313" key="1">
    <source>
        <dbReference type="EMBL" id="KFM20977.1"/>
    </source>
</evidence>
<name>A0A087S5H3_9ARCH</name>
<keyword evidence="2" id="KW-1185">Reference proteome</keyword>
<sequence length="29" mass="3075">MILSLDFADTAIIEIIATARIMAAIVPNS</sequence>